<feature type="transmembrane region" description="Helical" evidence="1">
    <location>
        <begin position="135"/>
        <end position="154"/>
    </location>
</feature>
<feature type="transmembrane region" description="Helical" evidence="1">
    <location>
        <begin position="36"/>
        <end position="55"/>
    </location>
</feature>
<name>A0A6A6ER78_9PEZI</name>
<proteinExistence type="predicted"/>
<reference evidence="2" key="1">
    <citation type="journal article" date="2020" name="Stud. Mycol.">
        <title>101 Dothideomycetes genomes: a test case for predicting lifestyles and emergence of pathogens.</title>
        <authorList>
            <person name="Haridas S."/>
            <person name="Albert R."/>
            <person name="Binder M."/>
            <person name="Bloem J."/>
            <person name="Labutti K."/>
            <person name="Salamov A."/>
            <person name="Andreopoulos B."/>
            <person name="Baker S."/>
            <person name="Barry K."/>
            <person name="Bills G."/>
            <person name="Bluhm B."/>
            <person name="Cannon C."/>
            <person name="Castanera R."/>
            <person name="Culley D."/>
            <person name="Daum C."/>
            <person name="Ezra D."/>
            <person name="Gonzalez J."/>
            <person name="Henrissat B."/>
            <person name="Kuo A."/>
            <person name="Liang C."/>
            <person name="Lipzen A."/>
            <person name="Lutzoni F."/>
            <person name="Magnuson J."/>
            <person name="Mondo S."/>
            <person name="Nolan M."/>
            <person name="Ohm R."/>
            <person name="Pangilinan J."/>
            <person name="Park H.-J."/>
            <person name="Ramirez L."/>
            <person name="Alfaro M."/>
            <person name="Sun H."/>
            <person name="Tritt A."/>
            <person name="Yoshinaga Y."/>
            <person name="Zwiers L.-H."/>
            <person name="Turgeon B."/>
            <person name="Goodwin S."/>
            <person name="Spatafora J."/>
            <person name="Crous P."/>
            <person name="Grigoriev I."/>
        </authorList>
    </citation>
    <scope>NUCLEOTIDE SEQUENCE</scope>
    <source>
        <strain evidence="2">CBS 207.26</strain>
    </source>
</reference>
<keyword evidence="1" id="KW-0472">Membrane</keyword>
<organism evidence="2 3">
    <name type="scientific">Zopfia rhizophila CBS 207.26</name>
    <dbReference type="NCBI Taxonomy" id="1314779"/>
    <lineage>
        <taxon>Eukaryota</taxon>
        <taxon>Fungi</taxon>
        <taxon>Dikarya</taxon>
        <taxon>Ascomycota</taxon>
        <taxon>Pezizomycotina</taxon>
        <taxon>Dothideomycetes</taxon>
        <taxon>Dothideomycetes incertae sedis</taxon>
        <taxon>Zopfiaceae</taxon>
        <taxon>Zopfia</taxon>
    </lineage>
</organism>
<feature type="transmembrane region" description="Helical" evidence="1">
    <location>
        <begin position="337"/>
        <end position="360"/>
    </location>
</feature>
<dbReference type="EMBL" id="ML994613">
    <property type="protein sequence ID" value="KAF2193781.1"/>
    <property type="molecule type" value="Genomic_DNA"/>
</dbReference>
<protein>
    <recommendedName>
        <fullName evidence="4">Ubiquitin conjugating enzyme</fullName>
    </recommendedName>
</protein>
<evidence type="ECO:0000313" key="3">
    <source>
        <dbReference type="Proteomes" id="UP000800200"/>
    </source>
</evidence>
<dbReference type="OrthoDB" id="2896006at2759"/>
<evidence type="ECO:0008006" key="4">
    <source>
        <dbReference type="Google" id="ProtNLM"/>
    </source>
</evidence>
<gene>
    <name evidence="2" type="ORF">K469DRAFT_712598</name>
</gene>
<keyword evidence="1" id="KW-0812">Transmembrane</keyword>
<dbReference type="Proteomes" id="UP000800200">
    <property type="component" value="Unassembled WGS sequence"/>
</dbReference>
<feature type="transmembrane region" description="Helical" evidence="1">
    <location>
        <begin position="160"/>
        <end position="183"/>
    </location>
</feature>
<accession>A0A6A6ER78</accession>
<keyword evidence="1" id="KW-1133">Transmembrane helix</keyword>
<keyword evidence="3" id="KW-1185">Reference proteome</keyword>
<feature type="transmembrane region" description="Helical" evidence="1">
    <location>
        <begin position="251"/>
        <end position="274"/>
    </location>
</feature>
<evidence type="ECO:0000256" key="1">
    <source>
        <dbReference type="SAM" id="Phobius"/>
    </source>
</evidence>
<evidence type="ECO:0000313" key="2">
    <source>
        <dbReference type="EMBL" id="KAF2193781.1"/>
    </source>
</evidence>
<feature type="transmembrane region" description="Helical" evidence="1">
    <location>
        <begin position="204"/>
        <end position="231"/>
    </location>
</feature>
<dbReference type="AlphaFoldDB" id="A0A6A6ER78"/>
<sequence length="377" mass="41603">MGYIDHAVRRGLDHPSTISLLKRAVENGPEMEIPKWGLAILATTLIVFLFFMSALEYTLKDVIATLTMVETPAAAITVSPSKDLTAKDTREPLLETGPTVTLVHQKPITSSIRGTIRHLVSTAGTWSRWRGIMSFIVYNLSFSVVANIFDVLVPQVPGRLVLITGITGALLANLHATWTHKVISMPTNKRLLSRIPSRANWKLLAFPAAVEASAGYLSVYIAQGFIILFGLNTLNNDNFAEYTCREWTSVVLRMLAIFTIILSCGLFIVLPALVTQIRVEASILPEDDDTIVPFDRTFAGKVVPKILGGTGAIGFLDAWRSFNWEARRRLIKLYAKIFVIATALFVVLAHVIAFEAWAIMGPALGKFLARAREQGHF</sequence>